<dbReference type="Pfam" id="PF00106">
    <property type="entry name" value="adh_short"/>
    <property type="match status" value="1"/>
</dbReference>
<dbReference type="GO" id="GO:0016616">
    <property type="term" value="F:oxidoreductase activity, acting on the CH-OH group of donors, NAD or NADP as acceptor"/>
    <property type="evidence" value="ECO:0007669"/>
    <property type="project" value="TreeGrafter"/>
</dbReference>
<dbReference type="CDD" id="cd05325">
    <property type="entry name" value="carb_red_sniffer_like_SDR_c"/>
    <property type="match status" value="1"/>
</dbReference>
<dbReference type="AlphaFoldDB" id="A0A2H9T4A2"/>
<dbReference type="InterPro" id="IPR036291">
    <property type="entry name" value="NAD(P)-bd_dom_sf"/>
</dbReference>
<dbReference type="PANTHER" id="PTHR45458:SF1">
    <property type="entry name" value="SHORT CHAIN DEHYDROGENASE"/>
    <property type="match status" value="1"/>
</dbReference>
<evidence type="ECO:0000313" key="1">
    <source>
        <dbReference type="EMBL" id="PJE78053.1"/>
    </source>
</evidence>
<name>A0A2H9T4A2_9ZZZZ</name>
<comment type="caution">
    <text evidence="1">The sequence shown here is derived from an EMBL/GenBank/DDBJ whole genome shotgun (WGS) entry which is preliminary data.</text>
</comment>
<dbReference type="PRINTS" id="PR00080">
    <property type="entry name" value="SDRFAMILY"/>
</dbReference>
<gene>
    <name evidence="1" type="primary">csgA_2</name>
    <name evidence="1" type="ORF">CI610_03012</name>
</gene>
<reference evidence="1" key="1">
    <citation type="journal article" date="2017" name="Appl. Environ. Microbiol.">
        <title>Molecular characterization of an Endozoicomonas-like organism causing infection in king scallop Pecten maximus L.</title>
        <authorList>
            <person name="Cano I."/>
            <person name="van Aerle R."/>
            <person name="Ross S."/>
            <person name="Verner-Jeffreys D.W."/>
            <person name="Paley R.K."/>
            <person name="Rimmer G."/>
            <person name="Ryder D."/>
            <person name="Hooper P."/>
            <person name="Stone D."/>
            <person name="Feist S.W."/>
        </authorList>
    </citation>
    <scope>NUCLEOTIDE SEQUENCE</scope>
</reference>
<dbReference type="InterPro" id="IPR052184">
    <property type="entry name" value="SDR_enzymes"/>
</dbReference>
<sequence>MVDNLLHSIDEDAIDILINNAGIYGERSIFGNVSSNDWQKVFHVNVIAPMMLTQTLVHKIAASRERKIIFMTSKMGSIEDNQRGGSYVYRSSKAALNAVGKSLSIDLLHQHIKVALLHPGWVKTDMGGKDAPLDVVTSVSGLINVIDRLKENQSGHFLNYAGTVIPW</sequence>
<proteinExistence type="predicted"/>
<protein>
    <submittedName>
        <fullName evidence="1">C-factor</fullName>
    </submittedName>
</protein>
<accession>A0A2H9T4A2</accession>
<dbReference type="PRINTS" id="PR00081">
    <property type="entry name" value="GDHRDH"/>
</dbReference>
<dbReference type="Gene3D" id="3.40.50.720">
    <property type="entry name" value="NAD(P)-binding Rossmann-like Domain"/>
    <property type="match status" value="1"/>
</dbReference>
<organism evidence="1">
    <name type="scientific">invertebrate metagenome</name>
    <dbReference type="NCBI Taxonomy" id="1711999"/>
    <lineage>
        <taxon>unclassified sequences</taxon>
        <taxon>metagenomes</taxon>
        <taxon>organismal metagenomes</taxon>
    </lineage>
</organism>
<dbReference type="EMBL" id="NSIT01000278">
    <property type="protein sequence ID" value="PJE78053.1"/>
    <property type="molecule type" value="Genomic_DNA"/>
</dbReference>
<dbReference type="InterPro" id="IPR002347">
    <property type="entry name" value="SDR_fam"/>
</dbReference>
<dbReference type="SUPFAM" id="SSF51735">
    <property type="entry name" value="NAD(P)-binding Rossmann-fold domains"/>
    <property type="match status" value="1"/>
</dbReference>
<dbReference type="PANTHER" id="PTHR45458">
    <property type="entry name" value="SHORT-CHAIN DEHYDROGENASE/REDUCTASE SDR"/>
    <property type="match status" value="1"/>
</dbReference>